<feature type="domain" description="HTH merR-type" evidence="2">
    <location>
        <begin position="1"/>
        <end position="71"/>
    </location>
</feature>
<dbReference type="InterPro" id="IPR000551">
    <property type="entry name" value="MerR-type_HTH_dom"/>
</dbReference>
<reference evidence="3" key="2">
    <citation type="submission" date="2021-04" db="EMBL/GenBank/DDBJ databases">
        <authorList>
            <person name="Gilroy R."/>
        </authorList>
    </citation>
    <scope>NUCLEOTIDE SEQUENCE</scope>
    <source>
        <strain evidence="3">ChiBcec18-1249</strain>
    </source>
</reference>
<dbReference type="CDD" id="cd01107">
    <property type="entry name" value="HTH_BmrR"/>
    <property type="match status" value="1"/>
</dbReference>
<gene>
    <name evidence="3" type="ORF">H9787_08480</name>
</gene>
<dbReference type="InterPro" id="IPR047057">
    <property type="entry name" value="MerR_fam"/>
</dbReference>
<reference evidence="3" key="1">
    <citation type="journal article" date="2021" name="PeerJ">
        <title>Extensive microbial diversity within the chicken gut microbiome revealed by metagenomics and culture.</title>
        <authorList>
            <person name="Gilroy R."/>
            <person name="Ravi A."/>
            <person name="Getino M."/>
            <person name="Pursley I."/>
            <person name="Horton D.L."/>
            <person name="Alikhan N.F."/>
            <person name="Baker D."/>
            <person name="Gharbi K."/>
            <person name="Hall N."/>
            <person name="Watson M."/>
            <person name="Adriaenssens E.M."/>
            <person name="Foster-Nyarko E."/>
            <person name="Jarju S."/>
            <person name="Secka A."/>
            <person name="Antonio M."/>
            <person name="Oren A."/>
            <person name="Chaudhuri R.R."/>
            <person name="La Ragione R."/>
            <person name="Hildebrand F."/>
            <person name="Pallen M.J."/>
        </authorList>
    </citation>
    <scope>NUCLEOTIDE SEQUENCE</scope>
    <source>
        <strain evidence="3">ChiBcec18-1249</strain>
    </source>
</reference>
<evidence type="ECO:0000313" key="4">
    <source>
        <dbReference type="Proteomes" id="UP000823824"/>
    </source>
</evidence>
<dbReference type="PROSITE" id="PS50937">
    <property type="entry name" value="HTH_MERR_2"/>
    <property type="match status" value="1"/>
</dbReference>
<dbReference type="AlphaFoldDB" id="A0A9D2LJK9"/>
<evidence type="ECO:0000256" key="1">
    <source>
        <dbReference type="ARBA" id="ARBA00023125"/>
    </source>
</evidence>
<dbReference type="InterPro" id="IPR009061">
    <property type="entry name" value="DNA-bd_dom_put_sf"/>
</dbReference>
<dbReference type="GO" id="GO:0003677">
    <property type="term" value="F:DNA binding"/>
    <property type="evidence" value="ECO:0007669"/>
    <property type="project" value="UniProtKB-KW"/>
</dbReference>
<proteinExistence type="predicted"/>
<dbReference type="Pfam" id="PF00376">
    <property type="entry name" value="MerR"/>
    <property type="match status" value="1"/>
</dbReference>
<accession>A0A9D2LJK9</accession>
<dbReference type="SMART" id="SM00871">
    <property type="entry name" value="AraC_E_bind"/>
    <property type="match status" value="1"/>
</dbReference>
<dbReference type="EMBL" id="DWZJ01000073">
    <property type="protein sequence ID" value="HJB13734.1"/>
    <property type="molecule type" value="Genomic_DNA"/>
</dbReference>
<dbReference type="PANTHER" id="PTHR30204">
    <property type="entry name" value="REDOX-CYCLING DRUG-SENSING TRANSCRIPTIONAL ACTIVATOR SOXR"/>
    <property type="match status" value="1"/>
</dbReference>
<protein>
    <submittedName>
        <fullName evidence="3">MerR family transcriptional regulator</fullName>
    </submittedName>
</protein>
<dbReference type="GO" id="GO:0003700">
    <property type="term" value="F:DNA-binding transcription factor activity"/>
    <property type="evidence" value="ECO:0007669"/>
    <property type="project" value="InterPro"/>
</dbReference>
<evidence type="ECO:0000313" key="3">
    <source>
        <dbReference type="EMBL" id="HJB13734.1"/>
    </source>
</evidence>
<comment type="caution">
    <text evidence="3">The sequence shown here is derived from an EMBL/GenBank/DDBJ whole genome shotgun (WGS) entry which is preliminary data.</text>
</comment>
<dbReference type="Gene3D" id="1.10.1660.10">
    <property type="match status" value="1"/>
</dbReference>
<dbReference type="SUPFAM" id="SSF46955">
    <property type="entry name" value="Putative DNA-binding domain"/>
    <property type="match status" value="1"/>
</dbReference>
<dbReference type="InterPro" id="IPR029442">
    <property type="entry name" value="GyrI-like"/>
</dbReference>
<sequence length="272" mass="30997">MFKIGEFSKLSRISIRMLRHYDEIGLLVPEETDPWTGYRRYAASQLMTANRITALRCLGFSLAETASLLACWEDRNAMERRLLAQRAAVESSLREAADRLRLLDTALERLRKDEATMKYDVTIKTLPERQVASVRQILPGYDREGDLWHIFAQETAALRIQDGDTPLCVSIFHDGEYKEADVDVEIQKTVKGTYPDTEHVKFKTVPPVTVASATFQGGYHLIGEVNQAVAAWVEANGYAFDGLFFNIYHISPRDTRNPDEFVTEVCYPVRKQ</sequence>
<dbReference type="SMART" id="SM00422">
    <property type="entry name" value="HTH_MERR"/>
    <property type="match status" value="1"/>
</dbReference>
<dbReference type="Pfam" id="PF06445">
    <property type="entry name" value="GyrI-like"/>
    <property type="match status" value="1"/>
</dbReference>
<dbReference type="PROSITE" id="PS00552">
    <property type="entry name" value="HTH_MERR_1"/>
    <property type="match status" value="1"/>
</dbReference>
<dbReference type="InterPro" id="IPR011256">
    <property type="entry name" value="Reg_factor_effector_dom_sf"/>
</dbReference>
<organism evidence="3 4">
    <name type="scientific">Candidatus Oscillibacter excrementigallinarum</name>
    <dbReference type="NCBI Taxonomy" id="2838716"/>
    <lineage>
        <taxon>Bacteria</taxon>
        <taxon>Bacillati</taxon>
        <taxon>Bacillota</taxon>
        <taxon>Clostridia</taxon>
        <taxon>Eubacteriales</taxon>
        <taxon>Oscillospiraceae</taxon>
        <taxon>Oscillibacter</taxon>
    </lineage>
</organism>
<dbReference type="PANTHER" id="PTHR30204:SF97">
    <property type="entry name" value="MERR FAMILY REGULATORY PROTEIN"/>
    <property type="match status" value="1"/>
</dbReference>
<dbReference type="SUPFAM" id="SSF55136">
    <property type="entry name" value="Probable bacterial effector-binding domain"/>
    <property type="match status" value="1"/>
</dbReference>
<dbReference type="Gene3D" id="3.20.80.10">
    <property type="entry name" value="Regulatory factor, effector binding domain"/>
    <property type="match status" value="1"/>
</dbReference>
<dbReference type="InterPro" id="IPR010499">
    <property type="entry name" value="AraC_E-bd"/>
</dbReference>
<keyword evidence="1" id="KW-0238">DNA-binding</keyword>
<name>A0A9D2LJK9_9FIRM</name>
<dbReference type="Proteomes" id="UP000823824">
    <property type="component" value="Unassembled WGS sequence"/>
</dbReference>
<evidence type="ECO:0000259" key="2">
    <source>
        <dbReference type="PROSITE" id="PS50937"/>
    </source>
</evidence>